<reference evidence="2" key="1">
    <citation type="submission" date="2023-07" db="EMBL/GenBank/DDBJ databases">
        <authorList>
            <consortium name="AG Swart"/>
            <person name="Singh M."/>
            <person name="Singh A."/>
            <person name="Seah K."/>
            <person name="Emmerich C."/>
        </authorList>
    </citation>
    <scope>NUCLEOTIDE SEQUENCE</scope>
    <source>
        <strain evidence="2">DP1</strain>
    </source>
</reference>
<dbReference type="EMBL" id="CAMPGE010003174">
    <property type="protein sequence ID" value="CAI2361998.1"/>
    <property type="molecule type" value="Genomic_DNA"/>
</dbReference>
<feature type="region of interest" description="Disordered" evidence="1">
    <location>
        <begin position="1"/>
        <end position="21"/>
    </location>
</feature>
<gene>
    <name evidence="2" type="ORF">ECRASSUSDP1_LOCUS3315</name>
</gene>
<keyword evidence="3" id="KW-1185">Reference proteome</keyword>
<name>A0AAD1U4Z3_EUPCR</name>
<evidence type="ECO:0000313" key="3">
    <source>
        <dbReference type="Proteomes" id="UP001295684"/>
    </source>
</evidence>
<evidence type="ECO:0000313" key="2">
    <source>
        <dbReference type="EMBL" id="CAI2361998.1"/>
    </source>
</evidence>
<evidence type="ECO:0000256" key="1">
    <source>
        <dbReference type="SAM" id="MobiDB-lite"/>
    </source>
</evidence>
<accession>A0AAD1U4Z3</accession>
<feature type="compositionally biased region" description="Polar residues" evidence="1">
    <location>
        <begin position="1"/>
        <end position="19"/>
    </location>
</feature>
<organism evidence="2 3">
    <name type="scientific">Euplotes crassus</name>
    <dbReference type="NCBI Taxonomy" id="5936"/>
    <lineage>
        <taxon>Eukaryota</taxon>
        <taxon>Sar</taxon>
        <taxon>Alveolata</taxon>
        <taxon>Ciliophora</taxon>
        <taxon>Intramacronucleata</taxon>
        <taxon>Spirotrichea</taxon>
        <taxon>Hypotrichia</taxon>
        <taxon>Euplotida</taxon>
        <taxon>Euplotidae</taxon>
        <taxon>Moneuplotes</taxon>
    </lineage>
</organism>
<dbReference type="Proteomes" id="UP001295684">
    <property type="component" value="Unassembled WGS sequence"/>
</dbReference>
<protein>
    <submittedName>
        <fullName evidence="2">Uncharacterized protein</fullName>
    </submittedName>
</protein>
<proteinExistence type="predicted"/>
<comment type="caution">
    <text evidence="2">The sequence shown here is derived from an EMBL/GenBank/DDBJ whole genome shotgun (WGS) entry which is preliminary data.</text>
</comment>
<sequence>MLRTPSSDSHSKITIQNRNSKIDEPMSFRSYQRYTDISRRSEPYACNKSSFTKDSKRVYKGYTPRYCKVKRSKASHHEKPKVFNSFVQKVPKFEQNSSCEEVQRTNTEVKVKKHVPRIILPTKSIQSVKDSSKSIIQNSSCSDESNKFYSGDRMLKGSVLSHKSSYISKKTASPDKTKKPGYRSVNAVRVLTNKSKSNPRAFTYIKDSSTSRDGLTSKENNNFEKIETENSCISKTIEEEDKSHDLKHGGYGDQDDIVISSYASNEQADLYQINEDSVEHFPTDSLENSYKEYLEKSCTQKTILDCDSQDHANYQSEGSELHMNDIHNLSHKKPSGYFG</sequence>
<dbReference type="AlphaFoldDB" id="A0AAD1U4Z3"/>